<evidence type="ECO:0000259" key="10">
    <source>
        <dbReference type="Pfam" id="PF23358"/>
    </source>
</evidence>
<keyword evidence="7 8" id="KW-0472">Membrane</keyword>
<evidence type="ECO:0000256" key="8">
    <source>
        <dbReference type="RuleBase" id="RU361142"/>
    </source>
</evidence>
<feature type="domain" description="OST48 N-terminal" evidence="9">
    <location>
        <begin position="43"/>
        <end position="283"/>
    </location>
</feature>
<evidence type="ECO:0000313" key="11">
    <source>
        <dbReference type="EMBL" id="KAL0568291.1"/>
    </source>
</evidence>
<dbReference type="Proteomes" id="UP001465976">
    <property type="component" value="Unassembled WGS sequence"/>
</dbReference>
<feature type="transmembrane region" description="Helical" evidence="8">
    <location>
        <begin position="430"/>
        <end position="453"/>
    </location>
</feature>
<keyword evidence="8" id="KW-0732">Signal</keyword>
<organism evidence="11 12">
    <name type="scientific">Marasmius crinis-equi</name>
    <dbReference type="NCBI Taxonomy" id="585013"/>
    <lineage>
        <taxon>Eukaryota</taxon>
        <taxon>Fungi</taxon>
        <taxon>Dikarya</taxon>
        <taxon>Basidiomycota</taxon>
        <taxon>Agaricomycotina</taxon>
        <taxon>Agaricomycetes</taxon>
        <taxon>Agaricomycetidae</taxon>
        <taxon>Agaricales</taxon>
        <taxon>Marasmiineae</taxon>
        <taxon>Marasmiaceae</taxon>
        <taxon>Marasmius</taxon>
    </lineage>
</organism>
<dbReference type="PANTHER" id="PTHR10830:SF0">
    <property type="entry name" value="DOLICHYL-DIPHOSPHOOLIGOSACCHARIDE--PROTEIN GLYCOSYLTRANSFERASE 48 KDA SUBUNIT"/>
    <property type="match status" value="1"/>
</dbReference>
<dbReference type="InterPro" id="IPR005013">
    <property type="entry name" value="DDOST_48_kDa_subunit"/>
</dbReference>
<evidence type="ECO:0000256" key="2">
    <source>
        <dbReference type="ARBA" id="ARBA00004922"/>
    </source>
</evidence>
<comment type="subcellular location">
    <subcellularLocation>
        <location evidence="8">Endoplasmic reticulum membrane</location>
        <topology evidence="8">Single-pass type I membrane protein</topology>
    </subcellularLocation>
    <subcellularLocation>
        <location evidence="1">Membrane</location>
        <topology evidence="1">Single-pass type I membrane protein</topology>
    </subcellularLocation>
</comment>
<evidence type="ECO:0000256" key="5">
    <source>
        <dbReference type="ARBA" id="ARBA00022824"/>
    </source>
</evidence>
<dbReference type="InterPro" id="IPR055457">
    <property type="entry name" value="OST48_N"/>
</dbReference>
<evidence type="ECO:0000256" key="4">
    <source>
        <dbReference type="ARBA" id="ARBA00022692"/>
    </source>
</evidence>
<dbReference type="Pfam" id="PF03345">
    <property type="entry name" value="OST48_N"/>
    <property type="match status" value="1"/>
</dbReference>
<dbReference type="Pfam" id="PF23358">
    <property type="entry name" value="OST48_MD"/>
    <property type="match status" value="1"/>
</dbReference>
<proteinExistence type="inferred from homology"/>
<evidence type="ECO:0000256" key="3">
    <source>
        <dbReference type="ARBA" id="ARBA00008743"/>
    </source>
</evidence>
<comment type="caution">
    <text evidence="11">The sequence shown here is derived from an EMBL/GenBank/DDBJ whole genome shotgun (WGS) entry which is preliminary data.</text>
</comment>
<evidence type="ECO:0000256" key="6">
    <source>
        <dbReference type="ARBA" id="ARBA00022989"/>
    </source>
</evidence>
<evidence type="ECO:0000313" key="12">
    <source>
        <dbReference type="Proteomes" id="UP001465976"/>
    </source>
</evidence>
<dbReference type="InterPro" id="IPR055459">
    <property type="entry name" value="OST48_MD"/>
</dbReference>
<comment type="similarity">
    <text evidence="3 8">Belongs to the DDOST 48 kDa subunit family.</text>
</comment>
<sequence>MRWLFLFPLVLQSFLLLNANAESTLHANGQETQTSWSSSGDSVLVVLDPSKKEGFSGFLGGLEDKGYNLTFRSPKDADGPPLTEHDLPKYAHVVVVGEDVKTFAKDITPQTLVGLLSGNTNLIVALGTKQSILTSLAPEFGLILPPPNTNLVSHFPEREDPISVVPITPRESVIPLTETSKGKKGQLLFEGTPFALSNNPRLFPILNAPEESFAGDIDVTSDVLVDSVEKGGEGLWAGSKMAVVAGFQAKGGARVAWIGGGSLLQNKEKSSNSDYAKDVAAWAFQETNVLRIDSAEHKLIKGVGSSGNGTVGQAQEQYTVGDEIEFTMRISQYNPKFKLWEAYHGITDLQLEFTMLDPHVRIALPPSPGRDGKREKGVYRTTFKAPDRHGVFKFVVDWRRQGWTELQFTETVPVVPKRHDGYDRWLSAAWPYYLGAVSTSVGFVVFVAGWLASVDERGKGKKKAE</sequence>
<dbReference type="EMBL" id="JBAHYK010001371">
    <property type="protein sequence ID" value="KAL0568291.1"/>
    <property type="molecule type" value="Genomic_DNA"/>
</dbReference>
<comment type="pathway">
    <text evidence="2 8">Protein modification; protein glycosylation.</text>
</comment>
<name>A0ABR3EZH9_9AGAR</name>
<comment type="subunit">
    <text evidence="8">Component of the oligosaccharyltransferase (OST) complex.</text>
</comment>
<feature type="domain" description="OST48 middle" evidence="10">
    <location>
        <begin position="313"/>
        <end position="453"/>
    </location>
</feature>
<keyword evidence="6 8" id="KW-1133">Transmembrane helix</keyword>
<reference evidence="11 12" key="1">
    <citation type="submission" date="2024-02" db="EMBL/GenBank/DDBJ databases">
        <title>A draft genome for the cacao thread blight pathogen Marasmius crinis-equi.</title>
        <authorList>
            <person name="Cohen S.P."/>
            <person name="Baruah I.K."/>
            <person name="Amoako-Attah I."/>
            <person name="Bukari Y."/>
            <person name="Meinhardt L.W."/>
            <person name="Bailey B.A."/>
        </authorList>
    </citation>
    <scope>NUCLEOTIDE SEQUENCE [LARGE SCALE GENOMIC DNA]</scope>
    <source>
        <strain evidence="11 12">GH-76</strain>
    </source>
</reference>
<feature type="chain" id="PRO_5044991176" description="Dolichyl-diphosphooligosaccharide--protein glycosyltransferase subunit WBP1" evidence="8">
    <location>
        <begin position="22"/>
        <end position="465"/>
    </location>
</feature>
<keyword evidence="5 8" id="KW-0256">Endoplasmic reticulum</keyword>
<accession>A0ABR3EZH9</accession>
<keyword evidence="12" id="KW-1185">Reference proteome</keyword>
<dbReference type="PANTHER" id="PTHR10830">
    <property type="entry name" value="DOLICHYL-DIPHOSPHOOLIGOSACCHARIDE--PROTEIN GLYCOSYLTRANSFERASE 48 KDA SUBUNIT"/>
    <property type="match status" value="1"/>
</dbReference>
<gene>
    <name evidence="11" type="primary">WBP1</name>
    <name evidence="11" type="ORF">V5O48_013691</name>
</gene>
<evidence type="ECO:0000256" key="1">
    <source>
        <dbReference type="ARBA" id="ARBA00004479"/>
    </source>
</evidence>
<feature type="signal peptide" evidence="8">
    <location>
        <begin position="1"/>
        <end position="21"/>
    </location>
</feature>
<protein>
    <recommendedName>
        <fullName evidence="8">Dolichyl-diphosphooligosaccharide--protein glycosyltransferase subunit WBP1</fullName>
        <shortName evidence="8">Oligosaccharyl transferase subunit WBP1</shortName>
    </recommendedName>
</protein>
<dbReference type="GO" id="GO:0016740">
    <property type="term" value="F:transferase activity"/>
    <property type="evidence" value="ECO:0007669"/>
    <property type="project" value="UniProtKB-KW"/>
</dbReference>
<evidence type="ECO:0000259" key="9">
    <source>
        <dbReference type="Pfam" id="PF03345"/>
    </source>
</evidence>
<keyword evidence="11" id="KW-0808">Transferase</keyword>
<keyword evidence="4 8" id="KW-0812">Transmembrane</keyword>
<comment type="function">
    <text evidence="8">Subunit of the oligosaccharyl transferase (OST) complex that catalyzes the initial transfer of a defined glycan (Glc(3)Man(9)GlcNAc(2) in eukaryotes) from the lipid carrier dolichol-pyrophosphate to an asparagine residue within an Asn-X-Ser/Thr consensus motif in nascent polypeptide chains, the first step in protein N-glycosylation. N-glycosylation occurs cotranslationally and the complex associates with the Sec61 complex at the channel-forming translocon complex that mediates protein translocation across the endoplasmic reticulum (ER).</text>
</comment>
<evidence type="ECO:0000256" key="7">
    <source>
        <dbReference type="ARBA" id="ARBA00023136"/>
    </source>
</evidence>